<feature type="transmembrane region" description="Helical" evidence="1">
    <location>
        <begin position="245"/>
        <end position="263"/>
    </location>
</feature>
<name>E8MYA1_ANATU</name>
<dbReference type="OrthoDB" id="72437at2"/>
<dbReference type="GO" id="GO:0005886">
    <property type="term" value="C:plasma membrane"/>
    <property type="evidence" value="ECO:0007669"/>
    <property type="project" value="UniProtKB-SubCell"/>
</dbReference>
<dbReference type="AlphaFoldDB" id="E8MYA1"/>
<evidence type="ECO:0000256" key="1">
    <source>
        <dbReference type="SAM" id="Phobius"/>
    </source>
</evidence>
<gene>
    <name evidence="2" type="ordered locus">ANT_00120</name>
</gene>
<keyword evidence="1" id="KW-0472">Membrane</keyword>
<dbReference type="Proteomes" id="UP000008922">
    <property type="component" value="Chromosome"/>
</dbReference>
<feature type="transmembrane region" description="Helical" evidence="1">
    <location>
        <begin position="218"/>
        <end position="239"/>
    </location>
</feature>
<feature type="transmembrane region" description="Helical" evidence="1">
    <location>
        <begin position="142"/>
        <end position="170"/>
    </location>
</feature>
<feature type="transmembrane region" description="Helical" evidence="1">
    <location>
        <begin position="182"/>
        <end position="206"/>
    </location>
</feature>
<dbReference type="HOGENOM" id="CLU_091276_0_0_0"/>
<proteinExistence type="predicted"/>
<organism evidence="2 3">
    <name type="scientific">Anaerolinea thermophila (strain DSM 14523 / JCM 11388 / NBRC 100420 / UNI-1)</name>
    <dbReference type="NCBI Taxonomy" id="926569"/>
    <lineage>
        <taxon>Bacteria</taxon>
        <taxon>Bacillati</taxon>
        <taxon>Chloroflexota</taxon>
        <taxon>Anaerolineae</taxon>
        <taxon>Anaerolineales</taxon>
        <taxon>Anaerolineaceae</taxon>
        <taxon>Anaerolinea</taxon>
    </lineage>
</organism>
<dbReference type="eggNOG" id="COG1668">
    <property type="taxonomic scope" value="Bacteria"/>
</dbReference>
<reference evidence="2 3" key="1">
    <citation type="submission" date="2010-12" db="EMBL/GenBank/DDBJ databases">
        <title>Whole genome sequence of Anaerolinea thermophila UNI-1.</title>
        <authorList>
            <person name="Narita-Yamada S."/>
            <person name="Kishi E."/>
            <person name="Watanabe Y."/>
            <person name="Takasaki K."/>
            <person name="Ankai A."/>
            <person name="Oguchi A."/>
            <person name="Fukui S."/>
            <person name="Takahashi M."/>
            <person name="Yashiro I."/>
            <person name="Hosoyama A."/>
            <person name="Sekiguchi Y."/>
            <person name="Hanada S."/>
            <person name="Fujita N."/>
        </authorList>
    </citation>
    <scope>NUCLEOTIDE SEQUENCE [LARGE SCALE GENOMIC DNA]</scope>
    <source>
        <strain evidence="3">DSM 14523 / JCM 11388 / NBRC 100420 / UNI-1</strain>
    </source>
</reference>
<dbReference type="EMBL" id="AP012029">
    <property type="protein sequence ID" value="BAJ62046.1"/>
    <property type="molecule type" value="Genomic_DNA"/>
</dbReference>
<accession>E8MYA1</accession>
<dbReference type="KEGG" id="atm:ANT_00120"/>
<protein>
    <submittedName>
        <fullName evidence="2">Hypothetical membrane protein</fullName>
    </submittedName>
</protein>
<dbReference type="GO" id="GO:0140359">
    <property type="term" value="F:ABC-type transporter activity"/>
    <property type="evidence" value="ECO:0007669"/>
    <property type="project" value="InterPro"/>
</dbReference>
<keyword evidence="1" id="KW-0812">Transmembrane</keyword>
<dbReference type="PANTHER" id="PTHR43471">
    <property type="entry name" value="ABC TRANSPORTER PERMEASE"/>
    <property type="match status" value="1"/>
</dbReference>
<dbReference type="RefSeq" id="WP_013558444.1">
    <property type="nucleotide sequence ID" value="NC_014960.1"/>
</dbReference>
<dbReference type="STRING" id="926569.ANT_00120"/>
<dbReference type="Pfam" id="PF12679">
    <property type="entry name" value="ABC2_membrane_2"/>
    <property type="match status" value="1"/>
</dbReference>
<keyword evidence="3" id="KW-1185">Reference proteome</keyword>
<evidence type="ECO:0000313" key="2">
    <source>
        <dbReference type="EMBL" id="BAJ62046.1"/>
    </source>
</evidence>
<feature type="transmembrane region" description="Helical" evidence="1">
    <location>
        <begin position="21"/>
        <end position="48"/>
    </location>
</feature>
<sequence>MNLQRLWTLARKDWADAFKNTSVVVPMIVLPFFFVVLFPVLFIVIPAFSPQIGQSLASDPDIQPLLNNLPPFLQPYTQGLDVQRTVIVLMLGLMLSPMFLILPLMTSTVIAADSFAGERERKTIEALLYTPASDRELFFGKVLAALIPAVGLTWGSFLVYTLVVNLASYWTMGWVWFPLPTWYPLIFWISPALSLLGVAFTVWISARNPTFMGAYQMSGVLVVLVLPLLFGQIAGVVYLTVEVGLLAGAVIWAVALGLTRFVAHGFNRQRLLAGL</sequence>
<feature type="transmembrane region" description="Helical" evidence="1">
    <location>
        <begin position="86"/>
        <end position="112"/>
    </location>
</feature>
<keyword evidence="1" id="KW-1133">Transmembrane helix</keyword>
<evidence type="ECO:0000313" key="3">
    <source>
        <dbReference type="Proteomes" id="UP000008922"/>
    </source>
</evidence>
<dbReference type="InParanoid" id="E8MYA1"/>